<comment type="caution">
    <text evidence="1">The sequence shown here is derived from an EMBL/GenBank/DDBJ whole genome shotgun (WGS) entry which is preliminary data.</text>
</comment>
<evidence type="ECO:0000313" key="2">
    <source>
        <dbReference type="Proteomes" id="UP000036403"/>
    </source>
</evidence>
<evidence type="ECO:0000313" key="1">
    <source>
        <dbReference type="EMBL" id="KMQ87124.1"/>
    </source>
</evidence>
<gene>
    <name evidence="1" type="ORF">RF55_13688</name>
</gene>
<dbReference type="PaxDb" id="67767-A0A0J7KA29"/>
<dbReference type="PANTHER" id="PTHR33053:SF25">
    <property type="entry name" value="TRANSPOSASE DOMAIN-CONTAINING PROTEIN"/>
    <property type="match status" value="1"/>
</dbReference>
<sequence length="133" mass="15428">MRNLDELLIRLSVVFPNLPKSYKTLLQTPRNIEVSEWEDGSLMWYKGIRKNLDLMDLQEYLRKNDKVVIDVNMDGLPLSKSSPLKFWPILGYLVGTENMPFTIGIYLGKKDPNDLYAYLYNGPLSRIRLGFAL</sequence>
<dbReference type="STRING" id="67767.A0A0J7KA29"/>
<dbReference type="EMBL" id="LBMM01010950">
    <property type="protein sequence ID" value="KMQ87124.1"/>
    <property type="molecule type" value="Genomic_DNA"/>
</dbReference>
<dbReference type="AlphaFoldDB" id="A0A0J7KA29"/>
<keyword evidence="2" id="KW-1185">Reference proteome</keyword>
<dbReference type="OrthoDB" id="7554291at2759"/>
<accession>A0A0J7KA29</accession>
<name>A0A0J7KA29_LASNI</name>
<protein>
    <submittedName>
        <fullName evidence="1">Uncharacterized protein</fullName>
    </submittedName>
</protein>
<proteinExistence type="predicted"/>
<dbReference type="PANTHER" id="PTHR33053">
    <property type="entry name" value="PROTEIN, PUTATIVE-RELATED"/>
    <property type="match status" value="1"/>
</dbReference>
<reference evidence="1 2" key="1">
    <citation type="submission" date="2015-04" db="EMBL/GenBank/DDBJ databases">
        <title>Lasius niger genome sequencing.</title>
        <authorList>
            <person name="Konorov E.A."/>
            <person name="Nikitin M.A."/>
            <person name="Kirill M.V."/>
            <person name="Chang P."/>
        </authorList>
    </citation>
    <scope>NUCLEOTIDE SEQUENCE [LARGE SCALE GENOMIC DNA]</scope>
    <source>
        <tissue evidence="1">Whole</tissue>
    </source>
</reference>
<dbReference type="Proteomes" id="UP000036403">
    <property type="component" value="Unassembled WGS sequence"/>
</dbReference>
<organism evidence="1 2">
    <name type="scientific">Lasius niger</name>
    <name type="common">Black garden ant</name>
    <dbReference type="NCBI Taxonomy" id="67767"/>
    <lineage>
        <taxon>Eukaryota</taxon>
        <taxon>Metazoa</taxon>
        <taxon>Ecdysozoa</taxon>
        <taxon>Arthropoda</taxon>
        <taxon>Hexapoda</taxon>
        <taxon>Insecta</taxon>
        <taxon>Pterygota</taxon>
        <taxon>Neoptera</taxon>
        <taxon>Endopterygota</taxon>
        <taxon>Hymenoptera</taxon>
        <taxon>Apocrita</taxon>
        <taxon>Aculeata</taxon>
        <taxon>Formicoidea</taxon>
        <taxon>Formicidae</taxon>
        <taxon>Formicinae</taxon>
        <taxon>Lasius</taxon>
        <taxon>Lasius</taxon>
    </lineage>
</organism>